<proteinExistence type="predicted"/>
<comment type="caution">
    <text evidence="2">The sequence shown here is derived from an EMBL/GenBank/DDBJ whole genome shotgun (WGS) entry which is preliminary data.</text>
</comment>
<name>A0A1E5WN38_9POAL</name>
<feature type="compositionally biased region" description="Polar residues" evidence="1">
    <location>
        <begin position="1"/>
        <end position="10"/>
    </location>
</feature>
<organism evidence="2 3">
    <name type="scientific">Dichanthelium oligosanthes</name>
    <dbReference type="NCBI Taxonomy" id="888268"/>
    <lineage>
        <taxon>Eukaryota</taxon>
        <taxon>Viridiplantae</taxon>
        <taxon>Streptophyta</taxon>
        <taxon>Embryophyta</taxon>
        <taxon>Tracheophyta</taxon>
        <taxon>Spermatophyta</taxon>
        <taxon>Magnoliopsida</taxon>
        <taxon>Liliopsida</taxon>
        <taxon>Poales</taxon>
        <taxon>Poaceae</taxon>
        <taxon>PACMAD clade</taxon>
        <taxon>Panicoideae</taxon>
        <taxon>Panicodae</taxon>
        <taxon>Paniceae</taxon>
        <taxon>Dichantheliinae</taxon>
        <taxon>Dichanthelium</taxon>
    </lineage>
</organism>
<keyword evidence="3" id="KW-1185">Reference proteome</keyword>
<reference evidence="2 3" key="1">
    <citation type="submission" date="2016-09" db="EMBL/GenBank/DDBJ databases">
        <title>The draft genome of Dichanthelium oligosanthes: A C3 panicoid grass species.</title>
        <authorList>
            <person name="Studer A.J."/>
            <person name="Schnable J.C."/>
            <person name="Brutnell T.P."/>
        </authorList>
    </citation>
    <scope>NUCLEOTIDE SEQUENCE [LARGE SCALE GENOMIC DNA]</scope>
    <source>
        <strain evidence="3">cv. Kellogg 1175</strain>
        <tissue evidence="2">Leaf</tissue>
    </source>
</reference>
<evidence type="ECO:0000313" key="2">
    <source>
        <dbReference type="EMBL" id="OEL38570.1"/>
    </source>
</evidence>
<sequence>MLAFDTSSETFRLMSRPPETTERPGLETMRDLLDYPSCICILDGLLDGELSVATKQFLTLDIWVLPDYEGAAQIWALRHRVALPPPTDFGLVGNTPTMGRALPVGSSAILIGSPSARMATLYDLKEEGAQHNRLWGFT</sequence>
<dbReference type="AlphaFoldDB" id="A0A1E5WN38"/>
<evidence type="ECO:0000256" key="1">
    <source>
        <dbReference type="SAM" id="MobiDB-lite"/>
    </source>
</evidence>
<dbReference type="Proteomes" id="UP000095767">
    <property type="component" value="Unassembled WGS sequence"/>
</dbReference>
<gene>
    <name evidence="2" type="ORF">BAE44_0000413</name>
</gene>
<protein>
    <recommendedName>
        <fullName evidence="4">F-box associated domain-containing protein</fullName>
    </recommendedName>
</protein>
<evidence type="ECO:0000313" key="3">
    <source>
        <dbReference type="Proteomes" id="UP000095767"/>
    </source>
</evidence>
<accession>A0A1E5WN38</accession>
<evidence type="ECO:0008006" key="4">
    <source>
        <dbReference type="Google" id="ProtNLM"/>
    </source>
</evidence>
<feature type="region of interest" description="Disordered" evidence="1">
    <location>
        <begin position="1"/>
        <end position="24"/>
    </location>
</feature>
<dbReference type="OrthoDB" id="690949at2759"/>
<dbReference type="EMBL" id="LWDX02001286">
    <property type="protein sequence ID" value="OEL38570.1"/>
    <property type="molecule type" value="Genomic_DNA"/>
</dbReference>